<feature type="region of interest" description="Disordered" evidence="8">
    <location>
        <begin position="1"/>
        <end position="27"/>
    </location>
</feature>
<keyword evidence="3" id="KW-0677">Repeat</keyword>
<dbReference type="PROSITE" id="PS50157">
    <property type="entry name" value="ZINC_FINGER_C2H2_2"/>
    <property type="match status" value="2"/>
</dbReference>
<evidence type="ECO:0000256" key="5">
    <source>
        <dbReference type="ARBA" id="ARBA00022833"/>
    </source>
</evidence>
<evidence type="ECO:0000256" key="6">
    <source>
        <dbReference type="ARBA" id="ARBA00023242"/>
    </source>
</evidence>
<reference evidence="10" key="1">
    <citation type="submission" date="2021-04" db="EMBL/GenBank/DDBJ databases">
        <title>Draft genome of Fusarium avenaceum strain F156N33, isolated from an atmospheric sample in Virginia.</title>
        <authorList>
            <person name="Yang S."/>
            <person name="Vinatzer B.A."/>
            <person name="Coleman J."/>
        </authorList>
    </citation>
    <scope>NUCLEOTIDE SEQUENCE</scope>
    <source>
        <strain evidence="10">F156N33</strain>
    </source>
</reference>
<dbReference type="AlphaFoldDB" id="A0A9P7H0H1"/>
<organism evidence="10 11">
    <name type="scientific">Fusarium avenaceum</name>
    <dbReference type="NCBI Taxonomy" id="40199"/>
    <lineage>
        <taxon>Eukaryota</taxon>
        <taxon>Fungi</taxon>
        <taxon>Dikarya</taxon>
        <taxon>Ascomycota</taxon>
        <taxon>Pezizomycotina</taxon>
        <taxon>Sordariomycetes</taxon>
        <taxon>Hypocreomycetidae</taxon>
        <taxon>Hypocreales</taxon>
        <taxon>Nectriaceae</taxon>
        <taxon>Fusarium</taxon>
        <taxon>Fusarium tricinctum species complex</taxon>
    </lineage>
</organism>
<feature type="domain" description="C2H2-type" evidence="9">
    <location>
        <begin position="28"/>
        <end position="55"/>
    </location>
</feature>
<keyword evidence="6" id="KW-0539">Nucleus</keyword>
<keyword evidence="5" id="KW-0862">Zinc</keyword>
<feature type="compositionally biased region" description="Polar residues" evidence="8">
    <location>
        <begin position="1"/>
        <end position="13"/>
    </location>
</feature>
<feature type="compositionally biased region" description="Basic residues" evidence="8">
    <location>
        <begin position="17"/>
        <end position="26"/>
    </location>
</feature>
<dbReference type="GO" id="GO:0000978">
    <property type="term" value="F:RNA polymerase II cis-regulatory region sequence-specific DNA binding"/>
    <property type="evidence" value="ECO:0007669"/>
    <property type="project" value="InterPro"/>
</dbReference>
<dbReference type="PANTHER" id="PTHR40626">
    <property type="entry name" value="MIP31509P"/>
    <property type="match status" value="1"/>
</dbReference>
<dbReference type="SUPFAM" id="SSF57667">
    <property type="entry name" value="beta-beta-alpha zinc fingers"/>
    <property type="match status" value="1"/>
</dbReference>
<evidence type="ECO:0000256" key="4">
    <source>
        <dbReference type="ARBA" id="ARBA00022771"/>
    </source>
</evidence>
<dbReference type="Pfam" id="PF00096">
    <property type="entry name" value="zf-C2H2"/>
    <property type="match status" value="2"/>
</dbReference>
<comment type="caution">
    <text evidence="10">The sequence shown here is derived from an EMBL/GenBank/DDBJ whole genome shotgun (WGS) entry which is preliminary data.</text>
</comment>
<dbReference type="GO" id="GO:0000785">
    <property type="term" value="C:chromatin"/>
    <property type="evidence" value="ECO:0007669"/>
    <property type="project" value="TreeGrafter"/>
</dbReference>
<dbReference type="Proteomes" id="UP000782241">
    <property type="component" value="Unassembled WGS sequence"/>
</dbReference>
<keyword evidence="11" id="KW-1185">Reference proteome</keyword>
<dbReference type="SMART" id="SM00355">
    <property type="entry name" value="ZnF_C2H2"/>
    <property type="match status" value="2"/>
</dbReference>
<evidence type="ECO:0000313" key="11">
    <source>
        <dbReference type="Proteomes" id="UP000782241"/>
    </source>
</evidence>
<comment type="subcellular location">
    <subcellularLocation>
        <location evidence="1">Nucleus</location>
    </subcellularLocation>
</comment>
<dbReference type="InterPro" id="IPR036236">
    <property type="entry name" value="Znf_C2H2_sf"/>
</dbReference>
<evidence type="ECO:0000256" key="1">
    <source>
        <dbReference type="ARBA" id="ARBA00004123"/>
    </source>
</evidence>
<dbReference type="InterPro" id="IPR013087">
    <property type="entry name" value="Znf_C2H2_type"/>
</dbReference>
<evidence type="ECO:0000256" key="2">
    <source>
        <dbReference type="ARBA" id="ARBA00022723"/>
    </source>
</evidence>
<dbReference type="InterPro" id="IPR051059">
    <property type="entry name" value="VerF-like"/>
</dbReference>
<keyword evidence="2" id="KW-0479">Metal-binding</keyword>
<dbReference type="GO" id="GO:0008270">
    <property type="term" value="F:zinc ion binding"/>
    <property type="evidence" value="ECO:0007669"/>
    <property type="project" value="UniProtKB-KW"/>
</dbReference>
<evidence type="ECO:0000256" key="3">
    <source>
        <dbReference type="ARBA" id="ARBA00022737"/>
    </source>
</evidence>
<protein>
    <recommendedName>
        <fullName evidence="9">C2H2-type domain-containing protein</fullName>
    </recommendedName>
</protein>
<proteinExistence type="predicted"/>
<dbReference type="PROSITE" id="PS00028">
    <property type="entry name" value="ZINC_FINGER_C2H2_1"/>
    <property type="match status" value="2"/>
</dbReference>
<feature type="domain" description="C2H2-type" evidence="9">
    <location>
        <begin position="55"/>
        <end position="82"/>
    </location>
</feature>
<dbReference type="PANTHER" id="PTHR40626:SF30">
    <property type="entry name" value="FINGER DOMAIN PROTEIN, PUTATIVE (AFU_ORTHOLOGUE AFUA_4G13600)-RELATED"/>
    <property type="match status" value="1"/>
</dbReference>
<evidence type="ECO:0000259" key="9">
    <source>
        <dbReference type="PROSITE" id="PS50157"/>
    </source>
</evidence>
<keyword evidence="4 7" id="KW-0863">Zinc-finger</keyword>
<gene>
    <name evidence="10" type="ORF">KAF25_007756</name>
</gene>
<name>A0A9P7H0H1_9HYPO</name>
<evidence type="ECO:0000256" key="7">
    <source>
        <dbReference type="PROSITE-ProRule" id="PRU00042"/>
    </source>
</evidence>
<evidence type="ECO:0000256" key="8">
    <source>
        <dbReference type="SAM" id="MobiDB-lite"/>
    </source>
</evidence>
<dbReference type="Gene3D" id="3.30.160.60">
    <property type="entry name" value="Classic Zinc Finger"/>
    <property type="match status" value="2"/>
</dbReference>
<dbReference type="GO" id="GO:0000981">
    <property type="term" value="F:DNA-binding transcription factor activity, RNA polymerase II-specific"/>
    <property type="evidence" value="ECO:0007669"/>
    <property type="project" value="InterPro"/>
</dbReference>
<accession>A0A9P7H0H1</accession>
<dbReference type="GO" id="GO:0005634">
    <property type="term" value="C:nucleus"/>
    <property type="evidence" value="ECO:0007669"/>
    <property type="project" value="UniProtKB-SubCell"/>
</dbReference>
<dbReference type="EMBL" id="JAGPUO010000016">
    <property type="protein sequence ID" value="KAG5657723.1"/>
    <property type="molecule type" value="Genomic_DNA"/>
</dbReference>
<sequence length="91" mass="10844">MDYSNSYSENPTTPHGKVSKAKKGKPVHVCSECQKVYTRAEHLRRHQSSHDEPQYQCQVCDRRFFRKDLLERHFRRHEEEMNESMASGYAQ</sequence>
<evidence type="ECO:0000313" key="10">
    <source>
        <dbReference type="EMBL" id="KAG5657723.1"/>
    </source>
</evidence>